<dbReference type="Proteomes" id="UP001430356">
    <property type="component" value="Unassembled WGS sequence"/>
</dbReference>
<gene>
    <name evidence="2" type="ORF">NESM_000395200</name>
</gene>
<feature type="region of interest" description="Disordered" evidence="1">
    <location>
        <begin position="809"/>
        <end position="836"/>
    </location>
</feature>
<reference evidence="2 3" key="1">
    <citation type="journal article" date="2021" name="MBio">
        <title>A New Model Trypanosomatid, Novymonas esmeraldas: Genomic Perception of Its 'Candidatus Pandoraea novymonadis' Endosymbiont.</title>
        <authorList>
            <person name="Zakharova A."/>
            <person name="Saura A."/>
            <person name="Butenko A."/>
            <person name="Podesvova L."/>
            <person name="Warmusova S."/>
            <person name="Kostygov A.Y."/>
            <person name="Nenarokova A."/>
            <person name="Lukes J."/>
            <person name="Opperdoes F.R."/>
            <person name="Yurchenko V."/>
        </authorList>
    </citation>
    <scope>NUCLEOTIDE SEQUENCE [LARGE SCALE GENOMIC DNA]</scope>
    <source>
        <strain evidence="2 3">E262AT.01</strain>
    </source>
</reference>
<feature type="compositionally biased region" description="Acidic residues" evidence="1">
    <location>
        <begin position="1786"/>
        <end position="1799"/>
    </location>
</feature>
<feature type="compositionally biased region" description="Low complexity" evidence="1">
    <location>
        <begin position="2030"/>
        <end position="2042"/>
    </location>
</feature>
<feature type="compositionally biased region" description="Low complexity" evidence="1">
    <location>
        <begin position="19"/>
        <end position="34"/>
    </location>
</feature>
<evidence type="ECO:0000313" key="3">
    <source>
        <dbReference type="Proteomes" id="UP001430356"/>
    </source>
</evidence>
<keyword evidence="3" id="KW-1185">Reference proteome</keyword>
<feature type="region of interest" description="Disordered" evidence="1">
    <location>
        <begin position="1"/>
        <end position="37"/>
    </location>
</feature>
<feature type="region of interest" description="Disordered" evidence="1">
    <location>
        <begin position="1765"/>
        <end position="1799"/>
    </location>
</feature>
<feature type="region of interest" description="Disordered" evidence="1">
    <location>
        <begin position="1431"/>
        <end position="1476"/>
    </location>
</feature>
<feature type="region of interest" description="Disordered" evidence="1">
    <location>
        <begin position="931"/>
        <end position="955"/>
    </location>
</feature>
<sequence length="2178" mass="228029">MKRSREEVDVDGDAAEAQSAPATVAPATTPSTPVSSPPHALPFEMIFGLTSRRSGPLEAERAALMSRLLGATAASSAPASSASSLAAAAVTAVDVAALMDDDMAVCLGGFTKELVYQQLLQCSEEGSLLRLLTVELVANDGHTLVLAPPQPVAEADGAPGASPLLMNVVADGAVTGAAATAHPGDLLLLRYQPRQPLAAAAAASEADADDSGAASGAAWATHHEFITYNAARFAAADVDLWREAAEGSMATVVRWLAELMEQPPGLAQLAFLEAAAASSSVSTGASTHAGGGRAGGEGWRRALQLPMLLRLRPDAMGAADAQTLERLRHTASFALRTLAAVFLNVESAMRLPRLCQRLAYLFLASPLYIDGASQVSMQLLATDSTALTLRGVSQTLHSCVVLGLQYASDSAAVSADTALATAELRHSAQLACNGFELLLARLSHVWLQQQQVPSGRSSGAAVGAGGPAEAIVAALEAVADTGVLREALRWLQLEEDIRRARDRLDGDRGAGADDLVDAIAELLVPPTLPRIHDGRHLQERAVAEQLAALRRTYNPSLSRDVQPFLRGTALAAYAELYGSTARAVRRVTRLPGGAEELCRGRVDGAIAVRVSAVEAVGPRAGGLAEYTLAEVQHHAAFGLPVHLRVRGSRERRHQDEMKALTAALQASRVSDTDASLFAYVVVQLDGQWIVFPAVLTHTTPQGSGRERGGGAAAATLVTAHVLRDADMLADFVLTSAAAAVDGQAPAWIVLGADAAGHQRRGSRRRRAALLSATAAAPPERVLPLGTPALTYLDCLRRLHRLAVSVRQAGAGASGKGRGGAANASRRSGGGDGSSGGGPFSADAVAGLWTEHFAAGTVPTQRYTASLTTSVAALLSGTGSTSGTAVAPDAAAGAPRSGDAQRTSRQTLLASLGEAVGFSSAQMEALHSLTAGTSITSPTTRTAASHRSGGGGGGVPVSVRAVDGCTGSGKTAVLYASALVRGRLHAAARLEQQRTVQSRLKQAMASVKDAAAALRGASVAELFSPRPEARASRSLLEDASAAAAEARRCYQQLNEAFLYCSTPLLLRPAVATSTVPAAVAELLFASAAETTAAERGDRDPRGAPVWRPGEITSLAALVRESHARSLNAPLTAQLNAELHRLACTGRWSGGSRAAPWVAAPLLSLTMSARDAADVAARAAASPLPARTWAAFVSTDLWPESEVAATLDAAATAAAAAAAASARTAPASWETLAAAPEERFAPVTMPSTTYLSALSKEQLEGWHSVYLEKQGELAHHVHAAVHESVKAVFQLLLDLVWGVAATSQSTRHTLTTSTPTELTQGLLLPCLWCWQPAHLCVDDVDAVQDGFFAMLTPVSSFVYSLTSEVPAFQERRRSHERIALALLRSLGAELKRTGDLTTTALRDSLRCRRAEVQALLRCTIDDVRALAAVGAAAAAEEEEKPTSGSGDEGGDGGGDGHAEEVTEAAEPPADEADTAVPPPVFPGLASYSAVEVWSHGASVTNCVAADTAAAVFLMEYLSSYDHATSSRGGAADAPASSTPPARISYGVYTSTAAEAETMAEALSRSALARSPRMRQSVRIWKESLEDAGNEAVSPASVVTTAPPATAAPVSYTSLEEAECEAEVGIVCLSGLLQVAVGALHKSRGGAAAAAADAGVYRPDVRHQQWRQLWAESPDGSPSLFVTRLQWWLWRLLRRVRRGVVLVGSRELFACLPLFSKAEFLVQRQRRLLAPRGRRAYWLPAEVGASVLALVCPDHYKCRRIAIVHEHDAKDDDDDDGAEPAEAPAVPDGGEDEDEDGGPEEEAVAVHVHGPTKCQSLCLQVYDVCPNPSHACLRPCHAQRSVTAADAVSAAGQPRDGPATEEAPHASCPYPCDAVPPCGHVSHRVCGAPEEPCAFVGLTELSCGQRVVSGTDSHQVVQYAFFPHFQECRCGEPAGLCRVPVSVLCARCGCRSMVPCHRVTTQLSRRRHAAAEEEDGAEETNGAEGADAGGGTATYMLEETACAGCVALYNKVAKKFGYELLSSPAPMADVASGEPAAETATATAQGDEDAEEEEDVVGTALPRHLLSTEAHAELRREFTIAGKKCELLLRKEALEISSGRATEKTDYAVYRAQHEAAKATQRAQEKAWRDAYQAILDGWAVTLRQALEVQTALNTELDTLMPRLVAEATEEAQAQRAQFAE</sequence>
<evidence type="ECO:0000256" key="1">
    <source>
        <dbReference type="SAM" id="MobiDB-lite"/>
    </source>
</evidence>
<dbReference type="EMBL" id="JAECZO010000041">
    <property type="protein sequence ID" value="KAK7194752.1"/>
    <property type="molecule type" value="Genomic_DNA"/>
</dbReference>
<accession>A0AAW0EMS5</accession>
<feature type="compositionally biased region" description="Gly residues" evidence="1">
    <location>
        <begin position="827"/>
        <end position="836"/>
    </location>
</feature>
<evidence type="ECO:0000313" key="2">
    <source>
        <dbReference type="EMBL" id="KAK7194752.1"/>
    </source>
</evidence>
<organism evidence="2 3">
    <name type="scientific">Novymonas esmeraldas</name>
    <dbReference type="NCBI Taxonomy" id="1808958"/>
    <lineage>
        <taxon>Eukaryota</taxon>
        <taxon>Discoba</taxon>
        <taxon>Euglenozoa</taxon>
        <taxon>Kinetoplastea</taxon>
        <taxon>Metakinetoplastina</taxon>
        <taxon>Trypanosomatida</taxon>
        <taxon>Trypanosomatidae</taxon>
        <taxon>Novymonas</taxon>
    </lineage>
</organism>
<feature type="region of interest" description="Disordered" evidence="1">
    <location>
        <begin position="2024"/>
        <end position="2050"/>
    </location>
</feature>
<feature type="region of interest" description="Disordered" evidence="1">
    <location>
        <begin position="1962"/>
        <end position="1985"/>
    </location>
</feature>
<feature type="compositionally biased region" description="Polar residues" evidence="1">
    <location>
        <begin position="931"/>
        <end position="944"/>
    </location>
</feature>
<comment type="caution">
    <text evidence="2">The sequence shown here is derived from an EMBL/GenBank/DDBJ whole genome shotgun (WGS) entry which is preliminary data.</text>
</comment>
<feature type="compositionally biased region" description="Low complexity" evidence="1">
    <location>
        <begin position="880"/>
        <end position="899"/>
    </location>
</feature>
<name>A0AAW0EMS5_9TRYP</name>
<feature type="region of interest" description="Disordered" evidence="1">
    <location>
        <begin position="877"/>
        <end position="903"/>
    </location>
</feature>
<protein>
    <submittedName>
        <fullName evidence="2">Uncharacterized protein</fullName>
    </submittedName>
</protein>
<proteinExistence type="predicted"/>